<protein>
    <submittedName>
        <fullName evidence="6">Uncharacterized protein</fullName>
    </submittedName>
</protein>
<dbReference type="InterPro" id="IPR015300">
    <property type="entry name" value="DNA-bd_pseudobarrel_sf"/>
</dbReference>
<proteinExistence type="predicted"/>
<comment type="caution">
    <text evidence="6">The sequence shown here is derived from an EMBL/GenBank/DDBJ whole genome shotgun (WGS) entry which is preliminary data.</text>
</comment>
<dbReference type="PANTHER" id="PTHR31384">
    <property type="entry name" value="AUXIN RESPONSE FACTOR 4-RELATED"/>
    <property type="match status" value="1"/>
</dbReference>
<dbReference type="Gene3D" id="2.40.330.10">
    <property type="entry name" value="DNA-binding pseudobarrel domain"/>
    <property type="match status" value="1"/>
</dbReference>
<evidence type="ECO:0000256" key="1">
    <source>
        <dbReference type="ARBA" id="ARBA00004123"/>
    </source>
</evidence>
<organism evidence="6 7">
    <name type="scientific">Gossypium arboreum</name>
    <name type="common">Tree cotton</name>
    <name type="synonym">Gossypium nanking</name>
    <dbReference type="NCBI Taxonomy" id="29729"/>
    <lineage>
        <taxon>Eukaryota</taxon>
        <taxon>Viridiplantae</taxon>
        <taxon>Streptophyta</taxon>
        <taxon>Embryophyta</taxon>
        <taxon>Tracheophyta</taxon>
        <taxon>Spermatophyta</taxon>
        <taxon>Magnoliopsida</taxon>
        <taxon>eudicotyledons</taxon>
        <taxon>Gunneridae</taxon>
        <taxon>Pentapetalae</taxon>
        <taxon>rosids</taxon>
        <taxon>malvids</taxon>
        <taxon>Malvales</taxon>
        <taxon>Malvaceae</taxon>
        <taxon>Malvoideae</taxon>
        <taxon>Gossypium</taxon>
    </lineage>
</organism>
<dbReference type="Proteomes" id="UP001358586">
    <property type="component" value="Chromosome 12"/>
</dbReference>
<keyword evidence="7" id="KW-1185">Reference proteome</keyword>
<keyword evidence="2" id="KW-0805">Transcription regulation</keyword>
<evidence type="ECO:0000313" key="6">
    <source>
        <dbReference type="EMBL" id="KAK5777250.1"/>
    </source>
</evidence>
<evidence type="ECO:0000313" key="7">
    <source>
        <dbReference type="Proteomes" id="UP001358586"/>
    </source>
</evidence>
<dbReference type="Gene3D" id="2.30.30.1040">
    <property type="match status" value="1"/>
</dbReference>
<accession>A0ABR0MTI9</accession>
<gene>
    <name evidence="6" type="ORF">PVK06_045217</name>
</gene>
<keyword evidence="4" id="KW-0804">Transcription</keyword>
<evidence type="ECO:0000256" key="4">
    <source>
        <dbReference type="ARBA" id="ARBA00023163"/>
    </source>
</evidence>
<dbReference type="PANTHER" id="PTHR31384:SF79">
    <property type="entry name" value="AUXIN RESPONSE FACTOR 2"/>
    <property type="match status" value="1"/>
</dbReference>
<dbReference type="SUPFAM" id="SSF101936">
    <property type="entry name" value="DNA-binding pseudobarrel domain"/>
    <property type="match status" value="1"/>
</dbReference>
<comment type="subcellular location">
    <subcellularLocation>
        <location evidence="1">Nucleus</location>
    </subcellularLocation>
</comment>
<keyword evidence="5" id="KW-0539">Nucleus</keyword>
<evidence type="ECO:0000256" key="2">
    <source>
        <dbReference type="ARBA" id="ARBA00023015"/>
    </source>
</evidence>
<sequence length="271" mass="30384">MPVYNLPSKILCRVINVQLKAEPDTNEVFAQVTLLPEPTDMSRPPPTQELVAKDLHGNEWRFRHIFRGDAFIFLSRGENGELCVGVRRAMRQQGNVPSSVISSHNMHLGVLATAWHAFTTKTIFIVYYKPKFTRTVVEIEDADPKRWQDSKWRCSSKVTIDPSSASGLSRVLQGQEFSTLRGNFAKSIESDTAEKSVMWPPSVDDKNNDVVSASRRFASENWMSSRGHERTGTDLLLGFGSNAESLHGYCSSLVYQTLVASNSTRTQSLDK</sequence>
<dbReference type="EMBL" id="JARKNE010000012">
    <property type="protein sequence ID" value="KAK5777250.1"/>
    <property type="molecule type" value="Genomic_DNA"/>
</dbReference>
<name>A0ABR0MTI9_GOSAR</name>
<evidence type="ECO:0000256" key="3">
    <source>
        <dbReference type="ARBA" id="ARBA00023125"/>
    </source>
</evidence>
<evidence type="ECO:0000256" key="5">
    <source>
        <dbReference type="ARBA" id="ARBA00023242"/>
    </source>
</evidence>
<dbReference type="InterPro" id="IPR044835">
    <property type="entry name" value="ARF_plant"/>
</dbReference>
<keyword evidence="3" id="KW-0238">DNA-binding</keyword>
<reference evidence="6 7" key="1">
    <citation type="submission" date="2023-03" db="EMBL/GenBank/DDBJ databases">
        <title>WGS of Gossypium arboreum.</title>
        <authorList>
            <person name="Yu D."/>
        </authorList>
    </citation>
    <scope>NUCLEOTIDE SEQUENCE [LARGE SCALE GENOMIC DNA]</scope>
    <source>
        <tissue evidence="6">Leaf</tissue>
    </source>
</reference>